<keyword evidence="7 9" id="KW-0472">Membrane</keyword>
<dbReference type="EMBL" id="CAIIXF020000001">
    <property type="protein sequence ID" value="CAH1772255.1"/>
    <property type="molecule type" value="Genomic_DNA"/>
</dbReference>
<keyword evidence="5 9" id="KW-0812">Transmembrane</keyword>
<feature type="transmembrane region" description="Helical" evidence="9">
    <location>
        <begin position="319"/>
        <end position="338"/>
    </location>
</feature>
<dbReference type="InterPro" id="IPR018491">
    <property type="entry name" value="SLC12_C"/>
</dbReference>
<organism evidence="10 11">
    <name type="scientific">Owenia fusiformis</name>
    <name type="common">Polychaete worm</name>
    <dbReference type="NCBI Taxonomy" id="6347"/>
    <lineage>
        <taxon>Eukaryota</taxon>
        <taxon>Metazoa</taxon>
        <taxon>Spiralia</taxon>
        <taxon>Lophotrochozoa</taxon>
        <taxon>Annelida</taxon>
        <taxon>Polychaeta</taxon>
        <taxon>Sedentaria</taxon>
        <taxon>Canalipalpata</taxon>
        <taxon>Sabellida</taxon>
        <taxon>Oweniida</taxon>
        <taxon>Oweniidae</taxon>
        <taxon>Owenia</taxon>
    </lineage>
</organism>
<evidence type="ECO:0000256" key="3">
    <source>
        <dbReference type="ARBA" id="ARBA00019359"/>
    </source>
</evidence>
<feature type="transmembrane region" description="Helical" evidence="9">
    <location>
        <begin position="408"/>
        <end position="427"/>
    </location>
</feature>
<dbReference type="InterPro" id="IPR004841">
    <property type="entry name" value="AA-permease/SLC12A_dom"/>
</dbReference>
<evidence type="ECO:0000256" key="9">
    <source>
        <dbReference type="SAM" id="Phobius"/>
    </source>
</evidence>
<dbReference type="Pfam" id="PF03522">
    <property type="entry name" value="SLC12"/>
    <property type="match status" value="2"/>
</dbReference>
<evidence type="ECO:0000256" key="4">
    <source>
        <dbReference type="ARBA" id="ARBA00022448"/>
    </source>
</evidence>
<keyword evidence="11" id="KW-1185">Reference proteome</keyword>
<evidence type="ECO:0000256" key="5">
    <source>
        <dbReference type="ARBA" id="ARBA00022692"/>
    </source>
</evidence>
<evidence type="ECO:0000256" key="7">
    <source>
        <dbReference type="ARBA" id="ARBA00023136"/>
    </source>
</evidence>
<feature type="transmembrane region" description="Helical" evidence="9">
    <location>
        <begin position="358"/>
        <end position="380"/>
    </location>
</feature>
<evidence type="ECO:0000313" key="11">
    <source>
        <dbReference type="Proteomes" id="UP000749559"/>
    </source>
</evidence>
<evidence type="ECO:0000256" key="8">
    <source>
        <dbReference type="SAM" id="MobiDB-lite"/>
    </source>
</evidence>
<proteinExistence type="inferred from homology"/>
<dbReference type="GO" id="GO:0006884">
    <property type="term" value="P:cell volume homeostasis"/>
    <property type="evidence" value="ECO:0007669"/>
    <property type="project" value="TreeGrafter"/>
</dbReference>
<protein>
    <recommendedName>
        <fullName evidence="3">Solute carrier family 12 member 9</fullName>
    </recommendedName>
</protein>
<accession>A0A8J1YAB4</accession>
<feature type="compositionally biased region" description="Basic and acidic residues" evidence="8">
    <location>
        <begin position="24"/>
        <end position="41"/>
    </location>
</feature>
<dbReference type="GO" id="GO:0015379">
    <property type="term" value="F:potassium:chloride symporter activity"/>
    <property type="evidence" value="ECO:0007669"/>
    <property type="project" value="TreeGrafter"/>
</dbReference>
<feature type="transmembrane region" description="Helical" evidence="9">
    <location>
        <begin position="49"/>
        <end position="70"/>
    </location>
</feature>
<dbReference type="FunFam" id="1.20.1740.10:FF:000013">
    <property type="entry name" value="Solute carrier family 12 member"/>
    <property type="match status" value="1"/>
</dbReference>
<dbReference type="Gene3D" id="1.20.1740.10">
    <property type="entry name" value="Amino acid/polyamine transporter I"/>
    <property type="match status" value="1"/>
</dbReference>
<dbReference type="OrthoDB" id="2020542at2759"/>
<evidence type="ECO:0000256" key="6">
    <source>
        <dbReference type="ARBA" id="ARBA00022989"/>
    </source>
</evidence>
<feature type="transmembrane region" description="Helical" evidence="9">
    <location>
        <begin position="201"/>
        <end position="222"/>
    </location>
</feature>
<dbReference type="GO" id="GO:0055075">
    <property type="term" value="P:potassium ion homeostasis"/>
    <property type="evidence" value="ECO:0007669"/>
    <property type="project" value="TreeGrafter"/>
</dbReference>
<feature type="transmembrane region" description="Helical" evidence="9">
    <location>
        <begin position="173"/>
        <end position="194"/>
    </location>
</feature>
<gene>
    <name evidence="10" type="ORF">OFUS_LOCUS41</name>
</gene>
<comment type="subcellular location">
    <subcellularLocation>
        <location evidence="1">Membrane</location>
        <topology evidence="1">Multi-pass membrane protein</topology>
    </subcellularLocation>
</comment>
<dbReference type="AlphaFoldDB" id="A0A8J1YAB4"/>
<comment type="similarity">
    <text evidence="2">Belongs to the SLC12A transporter family.</text>
</comment>
<dbReference type="GO" id="GO:0016020">
    <property type="term" value="C:membrane"/>
    <property type="evidence" value="ECO:0007669"/>
    <property type="project" value="UniProtKB-SubCell"/>
</dbReference>
<dbReference type="Proteomes" id="UP000749559">
    <property type="component" value="Unassembled WGS sequence"/>
</dbReference>
<feature type="region of interest" description="Disordered" evidence="8">
    <location>
        <begin position="1"/>
        <end position="43"/>
    </location>
</feature>
<evidence type="ECO:0000256" key="1">
    <source>
        <dbReference type="ARBA" id="ARBA00004141"/>
    </source>
</evidence>
<dbReference type="GO" id="GO:0055064">
    <property type="term" value="P:chloride ion homeostasis"/>
    <property type="evidence" value="ECO:0007669"/>
    <property type="project" value="TreeGrafter"/>
</dbReference>
<feature type="transmembrane region" description="Helical" evidence="9">
    <location>
        <begin position="280"/>
        <end position="298"/>
    </location>
</feature>
<keyword evidence="6 9" id="KW-1133">Transmembrane helix</keyword>
<name>A0A8J1YAB4_OWEFU</name>
<comment type="caution">
    <text evidence="10">The sequence shown here is derived from an EMBL/GenBank/DDBJ whole genome shotgun (WGS) entry which is preliminary data.</text>
</comment>
<dbReference type="Pfam" id="PF00324">
    <property type="entry name" value="AA_permease"/>
    <property type="match status" value="1"/>
</dbReference>
<dbReference type="PANTHER" id="PTHR11827:SF72">
    <property type="entry name" value="GH08340P"/>
    <property type="match status" value="1"/>
</dbReference>
<reference evidence="10" key="1">
    <citation type="submission" date="2022-03" db="EMBL/GenBank/DDBJ databases">
        <authorList>
            <person name="Martin C."/>
        </authorList>
    </citation>
    <scope>NUCLEOTIDE SEQUENCE</scope>
</reference>
<sequence length="926" mass="103082">MNRSSINAQDDIMDEQTPLLQQRPEVEEFENGKDENSDHPNSRRNLSTFAGVFSPVALSMFSTVLFLRLGFVVGQAGILETIALFCLAYLILAFTILSVCAISTNGAVEGGGAYYMISRALGPEFGGSLGLLFFLANIFAAAMYISGFVEGVLDNFGPDGRTVEGALPSNAYWYPYLYESIVLLFCLLVCIVGGSMFARTCVFILFICVVCMLSVILSTFIVDPQCVSIPAGNVLVYPVPRPNGTNPNETHCGNYTGINGDTFINNLGAGYSEDYDTLKMMSFTTVFAILFSSVTGIMNGANMSGELKDPSASIPKGTLLATFFTFCAYIVMAIFVALTCDRYLLQNDYNFLQQINFWPPFVVIGVFATTLSAALGNLIGASRILEALAKDDVFWMLLRPATIATKGGNPYVAVIISWFLVQVVLLIGSLNAIAPITSVFFLLAYAATNVACLALELASAPNFRPTFNFFSWHSCVLGIIGSLVMCFLVNPIYASIAIMLLTVLCVVLHLRSMPTSWGHISQALIFHQVRKYLLMLDMRKDHVKFWRPQILLLVSNPRTCCELIDFVNNMKKGGLYLLGHVQLGDFDELEADPVQGELSVWLSLVDKLKIKAFVELTIAKTVREGVHHLVHLSGLGGMKPNTICLGFYDNSIPEDSIVKHKGRGQRRRIKFPLFDESGDWTFEDNFPDLRKYGESKDLSIEEYIHIVADAVKFKKNVCLCRHFHRMDKDTIMKSKNPMFIDVWPVNFFWPKRVGEYDNTSLFVLQLACILNMVSGWKSHTILRIFLCINSQNGDSIEKTKVLQDLLVKLRIKAQIKCISWEHVACLSDQSEAEADQIQDDQIRLAAGSNDNQLSVFEHTPDEYLRNVNDMIKMQTDNTAVTFMYLPLPPQSIGGYKRYHECLDMLTVDLPPTVLVHGIHPVTSTTL</sequence>
<feature type="transmembrane region" description="Helical" evidence="9">
    <location>
        <begin position="82"/>
        <end position="108"/>
    </location>
</feature>
<feature type="transmembrane region" description="Helical" evidence="9">
    <location>
        <begin position="433"/>
        <end position="455"/>
    </location>
</feature>
<dbReference type="PANTHER" id="PTHR11827">
    <property type="entry name" value="SOLUTE CARRIER FAMILY 12, CATION COTRANSPORTERS"/>
    <property type="match status" value="1"/>
</dbReference>
<evidence type="ECO:0000313" key="10">
    <source>
        <dbReference type="EMBL" id="CAH1772255.1"/>
    </source>
</evidence>
<dbReference type="InterPro" id="IPR004842">
    <property type="entry name" value="SLC12A_fam"/>
</dbReference>
<feature type="transmembrane region" description="Helical" evidence="9">
    <location>
        <begin position="129"/>
        <end position="153"/>
    </location>
</feature>
<evidence type="ECO:0000256" key="2">
    <source>
        <dbReference type="ARBA" id="ARBA00010593"/>
    </source>
</evidence>
<keyword evidence="4" id="KW-0813">Transport</keyword>